<evidence type="ECO:0000313" key="2">
    <source>
        <dbReference type="Proteomes" id="UP000011668"/>
    </source>
</evidence>
<accession>L8WSE9</accession>
<dbReference type="Proteomes" id="UP000011668">
    <property type="component" value="Unassembled WGS sequence"/>
</dbReference>
<dbReference type="HOGENOM" id="CLU_2795697_0_0_1"/>
<dbReference type="STRING" id="983506.L8WSE9"/>
<keyword evidence="2" id="KW-1185">Reference proteome</keyword>
<evidence type="ECO:0000313" key="1">
    <source>
        <dbReference type="EMBL" id="ELU39668.1"/>
    </source>
</evidence>
<dbReference type="Gene3D" id="3.20.20.300">
    <property type="entry name" value="Glycoside hydrolase, family 3, N-terminal domain"/>
    <property type="match status" value="1"/>
</dbReference>
<name>L8WSE9_THACA</name>
<sequence length="68" mass="7441">MSAWQATHSTILAARGLDMAMPGDITLHSNDSYFGANLTAAVEDGHGRTNCRRVVSCRTRQGLPRRQL</sequence>
<dbReference type="EMBL" id="AFRT01001665">
    <property type="protein sequence ID" value="ELU39668.1"/>
    <property type="molecule type" value="Genomic_DNA"/>
</dbReference>
<organism evidence="1 2">
    <name type="scientific">Thanatephorus cucumeris (strain AG1-IA)</name>
    <name type="common">Rice sheath blight fungus</name>
    <name type="synonym">Rhizoctonia solani</name>
    <dbReference type="NCBI Taxonomy" id="983506"/>
    <lineage>
        <taxon>Eukaryota</taxon>
        <taxon>Fungi</taxon>
        <taxon>Dikarya</taxon>
        <taxon>Basidiomycota</taxon>
        <taxon>Agaricomycotina</taxon>
        <taxon>Agaricomycetes</taxon>
        <taxon>Cantharellales</taxon>
        <taxon>Ceratobasidiaceae</taxon>
        <taxon>Rhizoctonia</taxon>
        <taxon>Rhizoctonia solani AG-1</taxon>
    </lineage>
</organism>
<comment type="caution">
    <text evidence="1">The sequence shown here is derived from an EMBL/GenBank/DDBJ whole genome shotgun (WGS) entry which is preliminary data.</text>
</comment>
<dbReference type="GO" id="GO:0005975">
    <property type="term" value="P:carbohydrate metabolic process"/>
    <property type="evidence" value="ECO:0007669"/>
    <property type="project" value="InterPro"/>
</dbReference>
<dbReference type="InterPro" id="IPR036962">
    <property type="entry name" value="Glyco_hydro_3_N_sf"/>
</dbReference>
<dbReference type="AlphaFoldDB" id="L8WSE9"/>
<protein>
    <submittedName>
        <fullName evidence="1">Uncharacterized protein</fullName>
    </submittedName>
</protein>
<proteinExistence type="predicted"/>
<dbReference type="GO" id="GO:0004553">
    <property type="term" value="F:hydrolase activity, hydrolyzing O-glycosyl compounds"/>
    <property type="evidence" value="ECO:0007669"/>
    <property type="project" value="InterPro"/>
</dbReference>
<reference evidence="1 2" key="1">
    <citation type="journal article" date="2013" name="Nat. Commun.">
        <title>The evolution and pathogenic mechanisms of the rice sheath blight pathogen.</title>
        <authorList>
            <person name="Zheng A."/>
            <person name="Lin R."/>
            <person name="Xu L."/>
            <person name="Qin P."/>
            <person name="Tang C."/>
            <person name="Ai P."/>
            <person name="Zhang D."/>
            <person name="Liu Y."/>
            <person name="Sun Z."/>
            <person name="Feng H."/>
            <person name="Wang Y."/>
            <person name="Chen Y."/>
            <person name="Liang X."/>
            <person name="Fu R."/>
            <person name="Li Q."/>
            <person name="Zhang J."/>
            <person name="Yu X."/>
            <person name="Xie Z."/>
            <person name="Ding L."/>
            <person name="Guan P."/>
            <person name="Tang J."/>
            <person name="Liang Y."/>
            <person name="Wang S."/>
            <person name="Deng Q."/>
            <person name="Li S."/>
            <person name="Zhu J."/>
            <person name="Wang L."/>
            <person name="Liu H."/>
            <person name="Li P."/>
        </authorList>
    </citation>
    <scope>NUCLEOTIDE SEQUENCE [LARGE SCALE GENOMIC DNA]</scope>
    <source>
        <strain evidence="2">AG-1 IA</strain>
    </source>
</reference>
<gene>
    <name evidence="1" type="ORF">AG1IA_06293</name>
</gene>